<sequence length="127" mass="14026">MRINQQRGAAVLIILGIILAGIVLLGAVYTWLTLSYNYSDGERAGYVQKFSHKGWICKTWEGDLALVNLPGQPAEIFTFSVRDDAVATQINALMGKRVSVSYEQHIGVPTNCFGETQYFVTAIRAVE</sequence>
<keyword evidence="3" id="KW-1185">Reference proteome</keyword>
<accession>A0ABV2TQS5</accession>
<gene>
    <name evidence="2" type="ORF">ABXR19_18980</name>
</gene>
<evidence type="ECO:0000313" key="3">
    <source>
        <dbReference type="Proteomes" id="UP001549691"/>
    </source>
</evidence>
<dbReference type="RefSeq" id="WP_354602736.1">
    <property type="nucleotide sequence ID" value="NZ_JBEWZI010000034.1"/>
</dbReference>
<protein>
    <recommendedName>
        <fullName evidence="4">6-phosphogluconate dehydrogenase</fullName>
    </recommendedName>
</protein>
<dbReference type="Proteomes" id="UP001549691">
    <property type="component" value="Unassembled WGS sequence"/>
</dbReference>
<evidence type="ECO:0008006" key="4">
    <source>
        <dbReference type="Google" id="ProtNLM"/>
    </source>
</evidence>
<name>A0ABV2TQS5_9RHOO</name>
<feature type="transmembrane region" description="Helical" evidence="1">
    <location>
        <begin position="12"/>
        <end position="32"/>
    </location>
</feature>
<comment type="caution">
    <text evidence="2">The sequence shown here is derived from an EMBL/GenBank/DDBJ whole genome shotgun (WGS) entry which is preliminary data.</text>
</comment>
<keyword evidence="1" id="KW-0472">Membrane</keyword>
<evidence type="ECO:0000313" key="2">
    <source>
        <dbReference type="EMBL" id="MET7016277.1"/>
    </source>
</evidence>
<dbReference type="EMBL" id="JBEWZI010000034">
    <property type="protein sequence ID" value="MET7016277.1"/>
    <property type="molecule type" value="Genomic_DNA"/>
</dbReference>
<proteinExistence type="predicted"/>
<keyword evidence="1" id="KW-1133">Transmembrane helix</keyword>
<organism evidence="2 3">
    <name type="scientific">Uliginosibacterium flavum</name>
    <dbReference type="NCBI Taxonomy" id="1396831"/>
    <lineage>
        <taxon>Bacteria</taxon>
        <taxon>Pseudomonadati</taxon>
        <taxon>Pseudomonadota</taxon>
        <taxon>Betaproteobacteria</taxon>
        <taxon>Rhodocyclales</taxon>
        <taxon>Zoogloeaceae</taxon>
        <taxon>Uliginosibacterium</taxon>
    </lineage>
</organism>
<keyword evidence="1" id="KW-0812">Transmembrane</keyword>
<reference evidence="2 3" key="1">
    <citation type="submission" date="2024-07" db="EMBL/GenBank/DDBJ databases">
        <title>Uliginosibacterium flavum JJ3220;KACC:17644.</title>
        <authorList>
            <person name="Kim M.K."/>
        </authorList>
    </citation>
    <scope>NUCLEOTIDE SEQUENCE [LARGE SCALE GENOMIC DNA]</scope>
    <source>
        <strain evidence="2 3">KACC:17644</strain>
    </source>
</reference>
<evidence type="ECO:0000256" key="1">
    <source>
        <dbReference type="SAM" id="Phobius"/>
    </source>
</evidence>